<evidence type="ECO:0000256" key="2">
    <source>
        <dbReference type="ARBA" id="ARBA00010276"/>
    </source>
</evidence>
<evidence type="ECO:0000256" key="5">
    <source>
        <dbReference type="ARBA" id="ARBA00022989"/>
    </source>
</evidence>
<dbReference type="NCBIfam" id="TIGR00728">
    <property type="entry name" value="OPT_sfam"/>
    <property type="match status" value="1"/>
</dbReference>
<dbReference type="PANTHER" id="PTHR31645">
    <property type="entry name" value="OLIGOPEPTIDE TRANSPORTER YGL114W-RELATED"/>
    <property type="match status" value="1"/>
</dbReference>
<comment type="subcellular location">
    <subcellularLocation>
        <location evidence="1">Membrane</location>
        <topology evidence="1">Multi-pass membrane protein</topology>
    </subcellularLocation>
</comment>
<feature type="transmembrane region" description="Helical" evidence="7">
    <location>
        <begin position="119"/>
        <end position="139"/>
    </location>
</feature>
<accession>A0A8S0S8L1</accession>
<feature type="transmembrane region" description="Helical" evidence="7">
    <location>
        <begin position="335"/>
        <end position="357"/>
    </location>
</feature>
<sequence length="413" mass="45174">MMCPHIVNISFLLGGILSCGILRPLIETRKGDWYSADLKPHSLQGLHGYLVFIGISMLLGDGLYNFFKVISRTLAGLFYKILCRNANMQIPIVENSSPVRESLSYDDQHRTKVFLKDQIPIWFAIGGYLALAAVSTAILPHIFHQLKWYYIIVIYIFAPSLAFCDAYGCGFTDWSFSSHYGKLAVFTIGAWAGASHGGILAGLEACGVIMIITSAASDLMQDFKTGYLTLSSPCSMFVSRVIGTAMGCVISPCVFWIFYKASPDLGLPTSEYPVPSATFYYNMAKLGVEGLSALPKGCLKLCFGFFAASILINLTRDALGKKRSWFIPIPMAMAVPFFVGSNIAVDMCTVSLILYVWQNKNKANADAFGPAVATGLICGDGMWTLPKCILALVGVKPPICMMFISRATYNKLD</sequence>
<reference evidence="8 9" key="1">
    <citation type="submission" date="2019-12" db="EMBL/GenBank/DDBJ databases">
        <authorList>
            <person name="Alioto T."/>
            <person name="Alioto T."/>
            <person name="Gomez Garrido J."/>
        </authorList>
    </citation>
    <scope>NUCLEOTIDE SEQUENCE [LARGE SCALE GENOMIC DNA]</scope>
</reference>
<keyword evidence="3" id="KW-0813">Transport</keyword>
<evidence type="ECO:0000256" key="4">
    <source>
        <dbReference type="ARBA" id="ARBA00022692"/>
    </source>
</evidence>
<comment type="similarity">
    <text evidence="2">Belongs to the YSL (TC 2.A.67.2) family.</text>
</comment>
<evidence type="ECO:0000256" key="3">
    <source>
        <dbReference type="ARBA" id="ARBA00022448"/>
    </source>
</evidence>
<feature type="transmembrane region" description="Helical" evidence="7">
    <location>
        <begin position="293"/>
        <end position="314"/>
    </location>
</feature>
<keyword evidence="4 7" id="KW-0812">Transmembrane</keyword>
<name>A0A8S0S8L1_OLEEU</name>
<dbReference type="Pfam" id="PF03169">
    <property type="entry name" value="OPT"/>
    <property type="match status" value="1"/>
</dbReference>
<comment type="caution">
    <text evidence="8">The sequence shown here is derived from an EMBL/GenBank/DDBJ whole genome shotgun (WGS) entry which is preliminary data.</text>
</comment>
<dbReference type="InterPro" id="IPR004813">
    <property type="entry name" value="OPT"/>
</dbReference>
<feature type="transmembrane region" description="Helical" evidence="7">
    <location>
        <begin position="237"/>
        <end position="259"/>
    </location>
</feature>
<dbReference type="Gramene" id="OE9A014499T2">
    <property type="protein sequence ID" value="OE9A014499C2"/>
    <property type="gene ID" value="OE9A014499"/>
</dbReference>
<evidence type="ECO:0000313" key="9">
    <source>
        <dbReference type="Proteomes" id="UP000594638"/>
    </source>
</evidence>
<evidence type="ECO:0000313" key="8">
    <source>
        <dbReference type="EMBL" id="CAA2988516.1"/>
    </source>
</evidence>
<feature type="transmembrane region" description="Helical" evidence="7">
    <location>
        <begin position="6"/>
        <end position="26"/>
    </location>
</feature>
<dbReference type="OrthoDB" id="627262at2759"/>
<evidence type="ECO:0000256" key="1">
    <source>
        <dbReference type="ARBA" id="ARBA00004141"/>
    </source>
</evidence>
<proteinExistence type="inferred from homology"/>
<dbReference type="AlphaFoldDB" id="A0A8S0S8L1"/>
<keyword evidence="5 7" id="KW-1133">Transmembrane helix</keyword>
<keyword evidence="6 7" id="KW-0472">Membrane</keyword>
<evidence type="ECO:0000256" key="7">
    <source>
        <dbReference type="SAM" id="Phobius"/>
    </source>
</evidence>
<dbReference type="GO" id="GO:0035673">
    <property type="term" value="F:oligopeptide transmembrane transporter activity"/>
    <property type="evidence" value="ECO:0007669"/>
    <property type="project" value="InterPro"/>
</dbReference>
<feature type="transmembrane region" description="Helical" evidence="7">
    <location>
        <begin position="46"/>
        <end position="67"/>
    </location>
</feature>
<dbReference type="Proteomes" id="UP000594638">
    <property type="component" value="Unassembled WGS sequence"/>
</dbReference>
<evidence type="ECO:0000256" key="6">
    <source>
        <dbReference type="ARBA" id="ARBA00023136"/>
    </source>
</evidence>
<dbReference type="Gramene" id="OE9A014499T4">
    <property type="protein sequence ID" value="OE9A014499C4"/>
    <property type="gene ID" value="OE9A014499"/>
</dbReference>
<organism evidence="8 9">
    <name type="scientific">Olea europaea subsp. europaea</name>
    <dbReference type="NCBI Taxonomy" id="158383"/>
    <lineage>
        <taxon>Eukaryota</taxon>
        <taxon>Viridiplantae</taxon>
        <taxon>Streptophyta</taxon>
        <taxon>Embryophyta</taxon>
        <taxon>Tracheophyta</taxon>
        <taxon>Spermatophyta</taxon>
        <taxon>Magnoliopsida</taxon>
        <taxon>eudicotyledons</taxon>
        <taxon>Gunneridae</taxon>
        <taxon>Pentapetalae</taxon>
        <taxon>asterids</taxon>
        <taxon>lamiids</taxon>
        <taxon>Lamiales</taxon>
        <taxon>Oleaceae</taxon>
        <taxon>Oleeae</taxon>
        <taxon>Olea</taxon>
    </lineage>
</organism>
<dbReference type="Gramene" id="OE9A014499T3">
    <property type="protein sequence ID" value="OE9A014499C3"/>
    <property type="gene ID" value="OE9A014499"/>
</dbReference>
<dbReference type="InterPro" id="IPR045035">
    <property type="entry name" value="YSL-like"/>
</dbReference>
<dbReference type="EMBL" id="CACTIH010003999">
    <property type="protein sequence ID" value="CAA2988516.1"/>
    <property type="molecule type" value="Genomic_DNA"/>
</dbReference>
<dbReference type="GO" id="GO:0016020">
    <property type="term" value="C:membrane"/>
    <property type="evidence" value="ECO:0007669"/>
    <property type="project" value="UniProtKB-SubCell"/>
</dbReference>
<protein>
    <submittedName>
        <fullName evidence="8">Probable metal-nicotianamine transporter YSL5</fullName>
    </submittedName>
</protein>
<feature type="transmembrane region" description="Helical" evidence="7">
    <location>
        <begin position="188"/>
        <end position="216"/>
    </location>
</feature>
<gene>
    <name evidence="8" type="ORF">OLEA9_A014499</name>
</gene>
<dbReference type="PANTHER" id="PTHR31645:SF76">
    <property type="entry name" value="METAL-NICOTIANAMINE TRANSPORTER YSL8-RELATED"/>
    <property type="match status" value="1"/>
</dbReference>
<feature type="transmembrane region" description="Helical" evidence="7">
    <location>
        <begin position="148"/>
        <end position="168"/>
    </location>
</feature>
<keyword evidence="9" id="KW-1185">Reference proteome</keyword>